<dbReference type="EMBL" id="BK059091">
    <property type="protein sequence ID" value="DAE28963.1"/>
    <property type="molecule type" value="Genomic_DNA"/>
</dbReference>
<reference evidence="1" key="1">
    <citation type="journal article" date="2021" name="Proc. Natl. Acad. Sci. U.S.A.">
        <title>A Catalog of Tens of Thousands of Viruses from Human Metagenomes Reveals Hidden Associations with Chronic Diseases.</title>
        <authorList>
            <person name="Tisza M.J."/>
            <person name="Buck C.B."/>
        </authorList>
    </citation>
    <scope>NUCLEOTIDE SEQUENCE</scope>
    <source>
        <strain evidence="1">CtmTa7</strain>
    </source>
</reference>
<protein>
    <submittedName>
        <fullName evidence="1">PROTEIN/RNA Complex, archaeal, ribosomal, 50S, protein.0A</fullName>
    </submittedName>
</protein>
<evidence type="ECO:0000313" key="1">
    <source>
        <dbReference type="EMBL" id="DAE28963.1"/>
    </source>
</evidence>
<accession>A0A8S5RCU7</accession>
<organism evidence="1">
    <name type="scientific">virus sp. ctmTa7</name>
    <dbReference type="NCBI Taxonomy" id="2828255"/>
    <lineage>
        <taxon>Viruses</taxon>
    </lineage>
</organism>
<sequence>MDKIQEQKNAEWRRKASKQLTPNRVIRRWKNEYACCPVCRRGVVREDNFCCNCGQALDWSFD</sequence>
<proteinExistence type="predicted"/>
<name>A0A8S5RCU7_9VIRU</name>